<keyword evidence="4" id="KW-1185">Reference proteome</keyword>
<dbReference type="PANTHER" id="PTHR11926">
    <property type="entry name" value="GLUCOSYL/GLUCURONOSYL TRANSFERASES"/>
    <property type="match status" value="1"/>
</dbReference>
<dbReference type="Proteomes" id="UP000507245">
    <property type="component" value="Unassembled WGS sequence"/>
</dbReference>
<evidence type="ECO:0000313" key="4">
    <source>
        <dbReference type="Proteomes" id="UP000507245"/>
    </source>
</evidence>
<dbReference type="InterPro" id="IPR002213">
    <property type="entry name" value="UDP_glucos_trans"/>
</dbReference>
<protein>
    <recommendedName>
        <fullName evidence="5">UDP-glycosyltransferases domain-containing protein</fullName>
    </recommendedName>
</protein>
<dbReference type="GO" id="GO:0080044">
    <property type="term" value="F:quercetin 7-O-glucosyltransferase activity"/>
    <property type="evidence" value="ECO:0007669"/>
    <property type="project" value="TreeGrafter"/>
</dbReference>
<evidence type="ECO:0000256" key="1">
    <source>
        <dbReference type="ARBA" id="ARBA00009995"/>
    </source>
</evidence>
<dbReference type="EMBL" id="CAEKKB010000004">
    <property type="protein sequence ID" value="CAB4307632.1"/>
    <property type="molecule type" value="Genomic_DNA"/>
</dbReference>
<dbReference type="FunFam" id="3.40.50.2000:FF:000120">
    <property type="entry name" value="UDP-glycosyltransferase 76C1"/>
    <property type="match status" value="1"/>
</dbReference>
<dbReference type="OrthoDB" id="5835829at2759"/>
<name>A0A6J5X6U5_PRUAR</name>
<comment type="similarity">
    <text evidence="1">Belongs to the UDP-glycosyltransferase family.</text>
</comment>
<sequence>MDLVSSLDFQKSDAQSVGFVEDRGAKELFAPDIPRISDLSICGNSVVVNKKGGGKVLCPPEMVPLDRDTSSLLKLGCPMGSKAEETKAGPDGTYIPFFQLPRPDIGECEYCLKVGEHIWQQCPYKDRVPKNAILGSGCDVVCRVCGWFFRGSCCGQDEGRAILKNCGICLTTESEAKAKEISQRLPLNSNMEQRKGLRLILFPMPLQGHLNPMLELANLLHHKGFSITIIHTQFNSLNPSTYPHFTFHSIPVALSQAEVSTSDILAFISLLNVKCSEPFRECLARLLSDNQEPVACLISDLLFHFTQPVAESLKLPRILLRTSAAFSFVAYAAFPLLLEKGYLPIQDSRLEEPVIELPPLKVKDLPVLKTMDPEKYYELVSGLKKETEASYGIIFNTFEDLEGSSLAKIRQEFNIPIFPIGPFHKCFPAASSSSSSSSLLSQDQSCIPWLNSQAPKSVIYVSFGSIAAISEAQFLEMAWGLANSIQPFLWVIRPGLIHGSEWLEPLPSGFLEALNGRAHIVKWAPQKEVLAHPSVGVFWTHNGWNSTLESICEGVPMICMPCLSDQMANARCVSDVWKVGLQLEHGMKRGEIERTVRKIMVEKEGEEIRERIFQLMEKANVCIKQGGSSYQSLEGLVKHILSLEK</sequence>
<gene>
    <name evidence="3" type="ORF">ORAREDHAP_LOCUS26437</name>
</gene>
<keyword evidence="2" id="KW-0808">Transferase</keyword>
<evidence type="ECO:0008006" key="5">
    <source>
        <dbReference type="Google" id="ProtNLM"/>
    </source>
</evidence>
<dbReference type="FunFam" id="3.40.50.2000:FF:000040">
    <property type="entry name" value="UDP-glycosyltransferase 76C1"/>
    <property type="match status" value="1"/>
</dbReference>
<evidence type="ECO:0000256" key="2">
    <source>
        <dbReference type="ARBA" id="ARBA00022679"/>
    </source>
</evidence>
<dbReference type="Gene3D" id="3.40.50.2000">
    <property type="entry name" value="Glycogen Phosphorylase B"/>
    <property type="match status" value="2"/>
</dbReference>
<accession>A0A6J5X6U5</accession>
<dbReference type="GO" id="GO:0080043">
    <property type="term" value="F:quercetin 3-O-glucosyltransferase activity"/>
    <property type="evidence" value="ECO:0007669"/>
    <property type="project" value="TreeGrafter"/>
</dbReference>
<dbReference type="SUPFAM" id="SSF53756">
    <property type="entry name" value="UDP-Glycosyltransferase/glycogen phosphorylase"/>
    <property type="match status" value="1"/>
</dbReference>
<organism evidence="3 4">
    <name type="scientific">Prunus armeniaca</name>
    <name type="common">Apricot</name>
    <name type="synonym">Armeniaca vulgaris</name>
    <dbReference type="NCBI Taxonomy" id="36596"/>
    <lineage>
        <taxon>Eukaryota</taxon>
        <taxon>Viridiplantae</taxon>
        <taxon>Streptophyta</taxon>
        <taxon>Embryophyta</taxon>
        <taxon>Tracheophyta</taxon>
        <taxon>Spermatophyta</taxon>
        <taxon>Magnoliopsida</taxon>
        <taxon>eudicotyledons</taxon>
        <taxon>Gunneridae</taxon>
        <taxon>Pentapetalae</taxon>
        <taxon>rosids</taxon>
        <taxon>fabids</taxon>
        <taxon>Rosales</taxon>
        <taxon>Rosaceae</taxon>
        <taxon>Amygdaloideae</taxon>
        <taxon>Amygdaleae</taxon>
        <taxon>Prunus</taxon>
    </lineage>
</organism>
<evidence type="ECO:0000313" key="3">
    <source>
        <dbReference type="EMBL" id="CAB4307632.1"/>
    </source>
</evidence>
<reference evidence="4" key="1">
    <citation type="journal article" date="2020" name="Genome Biol.">
        <title>Gamete binning: chromosome-level and haplotype-resolved genome assembly enabled by high-throughput single-cell sequencing of gamete genomes.</title>
        <authorList>
            <person name="Campoy J.A."/>
            <person name="Sun H."/>
            <person name="Goel M."/>
            <person name="Jiao W.-B."/>
            <person name="Folz-Donahue K."/>
            <person name="Wang N."/>
            <person name="Rubio M."/>
            <person name="Liu C."/>
            <person name="Kukat C."/>
            <person name="Ruiz D."/>
            <person name="Huettel B."/>
            <person name="Schneeberger K."/>
        </authorList>
    </citation>
    <scope>NUCLEOTIDE SEQUENCE [LARGE SCALE GENOMIC DNA]</scope>
    <source>
        <strain evidence="4">cv. Rojo Pasion</strain>
    </source>
</reference>
<dbReference type="AlphaFoldDB" id="A0A6J5X6U5"/>
<dbReference type="Pfam" id="PF00201">
    <property type="entry name" value="UDPGT"/>
    <property type="match status" value="1"/>
</dbReference>
<dbReference type="PANTHER" id="PTHR11926:SF1374">
    <property type="entry name" value="UDP-GLYCOSYLTRANSFERASE 76F1-RELATED"/>
    <property type="match status" value="1"/>
</dbReference>
<dbReference type="CDD" id="cd03784">
    <property type="entry name" value="GT1_Gtf-like"/>
    <property type="match status" value="1"/>
</dbReference>
<proteinExistence type="inferred from homology"/>